<dbReference type="InterPro" id="IPR003787">
    <property type="entry name" value="Sulphur_relay_DsrE/F-like"/>
</dbReference>
<name>A0A1M5VSA7_FLAJO</name>
<accession>A0A1M5VSA7</accession>
<evidence type="ECO:0000256" key="1">
    <source>
        <dbReference type="SAM" id="SignalP"/>
    </source>
</evidence>
<proteinExistence type="predicted"/>
<evidence type="ECO:0000313" key="2">
    <source>
        <dbReference type="EMBL" id="SHH77813.1"/>
    </source>
</evidence>
<evidence type="ECO:0000313" key="3">
    <source>
        <dbReference type="Proteomes" id="UP000184112"/>
    </source>
</evidence>
<organism evidence="2 3">
    <name type="scientific">Flavobacterium johnsoniae</name>
    <name type="common">Cytophaga johnsonae</name>
    <dbReference type="NCBI Taxonomy" id="986"/>
    <lineage>
        <taxon>Bacteria</taxon>
        <taxon>Pseudomonadati</taxon>
        <taxon>Bacteroidota</taxon>
        <taxon>Flavobacteriia</taxon>
        <taxon>Flavobacteriales</taxon>
        <taxon>Flavobacteriaceae</taxon>
        <taxon>Flavobacterium</taxon>
    </lineage>
</organism>
<feature type="signal peptide" evidence="1">
    <location>
        <begin position="1"/>
        <end position="28"/>
    </location>
</feature>
<reference evidence="2 3" key="1">
    <citation type="submission" date="2016-11" db="EMBL/GenBank/DDBJ databases">
        <authorList>
            <person name="Jaros S."/>
            <person name="Januszkiewicz K."/>
            <person name="Wedrychowicz H."/>
        </authorList>
    </citation>
    <scope>NUCLEOTIDE SEQUENCE [LARGE SCALE GENOMIC DNA]</scope>
    <source>
        <strain evidence="2 3">DSM 6792</strain>
    </source>
</reference>
<dbReference type="PANTHER" id="PTHR37691:SF1">
    <property type="entry name" value="BLR3518 PROTEIN"/>
    <property type="match status" value="1"/>
</dbReference>
<dbReference type="EMBL" id="FQWH01000019">
    <property type="protein sequence ID" value="SHH77813.1"/>
    <property type="molecule type" value="Genomic_DNA"/>
</dbReference>
<dbReference type="InterPro" id="IPR027396">
    <property type="entry name" value="DsrEFH-like"/>
</dbReference>
<sequence>MNNKNNKMKKLQALLIAVLCFTSISIFAQQKTNTAFEPAKAHKKHYNALYILNEAEDKKIKGFLRNINNVLNDPRLEGKLQIEVLTFSDGVEMYKKANSYHELLIALKDKGVLFVQCSKTMEERKIDKNELFDFVNYVPTGNGEIILKQYEGWAIVHP</sequence>
<dbReference type="PANTHER" id="PTHR37691">
    <property type="entry name" value="BLR3518 PROTEIN"/>
    <property type="match status" value="1"/>
</dbReference>
<gene>
    <name evidence="2" type="ORF">SAMN05444388_11938</name>
</gene>
<dbReference type="Gene3D" id="3.40.1260.10">
    <property type="entry name" value="DsrEFH-like"/>
    <property type="match status" value="1"/>
</dbReference>
<protein>
    <submittedName>
        <fullName evidence="2">Uncharacterized protein</fullName>
    </submittedName>
</protein>
<dbReference type="AlphaFoldDB" id="A0A1M5VSA7"/>
<keyword evidence="1" id="KW-0732">Signal</keyword>
<feature type="chain" id="PRO_5013133138" evidence="1">
    <location>
        <begin position="29"/>
        <end position="158"/>
    </location>
</feature>
<dbReference type="Proteomes" id="UP000184112">
    <property type="component" value="Unassembled WGS sequence"/>
</dbReference>
<dbReference type="SUPFAM" id="SSF75169">
    <property type="entry name" value="DsrEFH-like"/>
    <property type="match status" value="1"/>
</dbReference>
<dbReference type="Pfam" id="PF02635">
    <property type="entry name" value="DsrE"/>
    <property type="match status" value="1"/>
</dbReference>